<accession>A0A645BTD1</accession>
<dbReference type="AlphaFoldDB" id="A0A645BTD1"/>
<name>A0A645BTD1_9ZZZZ</name>
<organism evidence="1">
    <name type="scientific">bioreactor metagenome</name>
    <dbReference type="NCBI Taxonomy" id="1076179"/>
    <lineage>
        <taxon>unclassified sequences</taxon>
        <taxon>metagenomes</taxon>
        <taxon>ecological metagenomes</taxon>
    </lineage>
</organism>
<proteinExistence type="predicted"/>
<gene>
    <name evidence="1" type="ORF">SDC9_115260</name>
</gene>
<dbReference type="EMBL" id="VSSQ01022195">
    <property type="protein sequence ID" value="MPM68328.1"/>
    <property type="molecule type" value="Genomic_DNA"/>
</dbReference>
<evidence type="ECO:0000313" key="1">
    <source>
        <dbReference type="EMBL" id="MPM68328.1"/>
    </source>
</evidence>
<comment type="caution">
    <text evidence="1">The sequence shown here is derived from an EMBL/GenBank/DDBJ whole genome shotgun (WGS) entry which is preliminary data.</text>
</comment>
<protein>
    <submittedName>
        <fullName evidence="1">Uncharacterized protein</fullName>
    </submittedName>
</protein>
<sequence>MRKRIVSCQNTVAFTLQYKRVVRNEWIVEGKFIHINSRRLRVDLVDQFGIQSFNHLLTSAENIDIDNLVVDVIFHRNTQGTRFHAQVDVFGDKNGFHFRMFFRYIQNGR</sequence>
<reference evidence="1" key="1">
    <citation type="submission" date="2019-08" db="EMBL/GenBank/DDBJ databases">
        <authorList>
            <person name="Kucharzyk K."/>
            <person name="Murdoch R.W."/>
            <person name="Higgins S."/>
            <person name="Loffler F."/>
        </authorList>
    </citation>
    <scope>NUCLEOTIDE SEQUENCE</scope>
</reference>